<accession>C7IXI6</accession>
<dbReference type="Proteomes" id="UP000000763">
    <property type="component" value="Chromosome 1"/>
</dbReference>
<gene>
    <name evidence="1" type="ordered locus">Os01g0125500</name>
</gene>
<dbReference type="AlphaFoldDB" id="C7IXI6"/>
<proteinExistence type="predicted"/>
<organism evidence="1 2">
    <name type="scientific">Oryza sativa subsp. japonica</name>
    <name type="common">Rice</name>
    <dbReference type="NCBI Taxonomy" id="39947"/>
    <lineage>
        <taxon>Eukaryota</taxon>
        <taxon>Viridiplantae</taxon>
        <taxon>Streptophyta</taxon>
        <taxon>Embryophyta</taxon>
        <taxon>Tracheophyta</taxon>
        <taxon>Spermatophyta</taxon>
        <taxon>Magnoliopsida</taxon>
        <taxon>Liliopsida</taxon>
        <taxon>Poales</taxon>
        <taxon>Poaceae</taxon>
        <taxon>BOP clade</taxon>
        <taxon>Oryzoideae</taxon>
        <taxon>Oryzeae</taxon>
        <taxon>Oryzinae</taxon>
        <taxon>Oryza</taxon>
        <taxon>Oryza sativa</taxon>
    </lineage>
</organism>
<reference evidence="2" key="2">
    <citation type="journal article" date="2008" name="Nucleic Acids Res.">
        <title>The rice annotation project database (RAP-DB): 2008 update.</title>
        <authorList>
            <consortium name="The rice annotation project (RAP)"/>
        </authorList>
    </citation>
    <scope>GENOME REANNOTATION</scope>
    <source>
        <strain evidence="2">cv. Nipponbare</strain>
    </source>
</reference>
<evidence type="ECO:0000313" key="2">
    <source>
        <dbReference type="Proteomes" id="UP000000763"/>
    </source>
</evidence>
<dbReference type="EMBL" id="AP008207">
    <property type="protein sequence ID" value="BAH90885.1"/>
    <property type="molecule type" value="Genomic_DNA"/>
</dbReference>
<reference evidence="1 2" key="1">
    <citation type="journal article" date="2005" name="Nature">
        <title>The map-based sequence of the rice genome.</title>
        <authorList>
            <consortium name="International rice genome sequencing project (IRGSP)"/>
            <person name="Matsumoto T."/>
            <person name="Wu J."/>
            <person name="Kanamori H."/>
            <person name="Katayose Y."/>
            <person name="Fujisawa M."/>
            <person name="Namiki N."/>
            <person name="Mizuno H."/>
            <person name="Yamamoto K."/>
            <person name="Antonio B.A."/>
            <person name="Baba T."/>
            <person name="Sakata K."/>
            <person name="Nagamura Y."/>
            <person name="Aoki H."/>
            <person name="Arikawa K."/>
            <person name="Arita K."/>
            <person name="Bito T."/>
            <person name="Chiden Y."/>
            <person name="Fujitsuka N."/>
            <person name="Fukunaka R."/>
            <person name="Hamada M."/>
            <person name="Harada C."/>
            <person name="Hayashi A."/>
            <person name="Hijishita S."/>
            <person name="Honda M."/>
            <person name="Hosokawa S."/>
            <person name="Ichikawa Y."/>
            <person name="Idonuma A."/>
            <person name="Iijima M."/>
            <person name="Ikeda M."/>
            <person name="Ikeno M."/>
            <person name="Ito K."/>
            <person name="Ito S."/>
            <person name="Ito T."/>
            <person name="Ito Y."/>
            <person name="Ito Y."/>
            <person name="Iwabuchi A."/>
            <person name="Kamiya K."/>
            <person name="Karasawa W."/>
            <person name="Kurita K."/>
            <person name="Katagiri S."/>
            <person name="Kikuta A."/>
            <person name="Kobayashi H."/>
            <person name="Kobayashi N."/>
            <person name="Machita K."/>
            <person name="Maehara T."/>
            <person name="Masukawa M."/>
            <person name="Mizubayashi T."/>
            <person name="Mukai Y."/>
            <person name="Nagasaki H."/>
            <person name="Nagata Y."/>
            <person name="Naito S."/>
            <person name="Nakashima M."/>
            <person name="Nakama Y."/>
            <person name="Nakamichi Y."/>
            <person name="Nakamura M."/>
            <person name="Meguro A."/>
            <person name="Negishi M."/>
            <person name="Ohta I."/>
            <person name="Ohta T."/>
            <person name="Okamoto M."/>
            <person name="Ono N."/>
            <person name="Saji S."/>
            <person name="Sakaguchi M."/>
            <person name="Sakai K."/>
            <person name="Shibata M."/>
            <person name="Shimokawa T."/>
            <person name="Song J."/>
            <person name="Takazaki Y."/>
            <person name="Terasawa K."/>
            <person name="Tsugane M."/>
            <person name="Tsuji K."/>
            <person name="Ueda S."/>
            <person name="Waki K."/>
            <person name="Yamagata H."/>
            <person name="Yamamoto M."/>
            <person name="Yamamoto S."/>
            <person name="Yamane H."/>
            <person name="Yoshiki S."/>
            <person name="Yoshihara R."/>
            <person name="Yukawa K."/>
            <person name="Zhong H."/>
            <person name="Yano M."/>
            <person name="Yuan Q."/>
            <person name="Ouyang S."/>
            <person name="Liu J."/>
            <person name="Jones K.M."/>
            <person name="Gansberger K."/>
            <person name="Moffat K."/>
            <person name="Hill J."/>
            <person name="Bera J."/>
            <person name="Fadrosh D."/>
            <person name="Jin S."/>
            <person name="Johri S."/>
            <person name="Kim M."/>
            <person name="Overton L."/>
            <person name="Reardon M."/>
            <person name="Tsitrin T."/>
            <person name="Vuong H."/>
            <person name="Weaver B."/>
            <person name="Ciecko A."/>
            <person name="Tallon L."/>
            <person name="Jackson J."/>
            <person name="Pai G."/>
            <person name="Aken S.V."/>
            <person name="Utterback T."/>
            <person name="Reidmuller S."/>
            <person name="Feldblyum T."/>
            <person name="Hsiao J."/>
            <person name="Zismann V."/>
            <person name="Iobst S."/>
            <person name="de Vazeille A.R."/>
            <person name="Buell C.R."/>
            <person name="Ying K."/>
            <person name="Li Y."/>
            <person name="Lu T."/>
            <person name="Huang Y."/>
            <person name="Zhao Q."/>
            <person name="Feng Q."/>
            <person name="Zhang L."/>
            <person name="Zhu J."/>
            <person name="Weng Q."/>
            <person name="Mu J."/>
            <person name="Lu Y."/>
            <person name="Fan D."/>
            <person name="Liu Y."/>
            <person name="Guan J."/>
            <person name="Zhang Y."/>
            <person name="Yu S."/>
            <person name="Liu X."/>
            <person name="Zhang Y."/>
            <person name="Hong G."/>
            <person name="Han B."/>
            <person name="Choisne N."/>
            <person name="Demange N."/>
            <person name="Orjeda G."/>
            <person name="Samain S."/>
            <person name="Cattolico L."/>
            <person name="Pelletier E."/>
            <person name="Couloux A."/>
            <person name="Segurens B."/>
            <person name="Wincker P."/>
            <person name="D'Hont A."/>
            <person name="Scarpelli C."/>
            <person name="Weissenbach J."/>
            <person name="Salanoubat M."/>
            <person name="Quetier F."/>
            <person name="Yu Y."/>
            <person name="Kim H.R."/>
            <person name="Rambo T."/>
            <person name="Currie J."/>
            <person name="Collura K."/>
            <person name="Luo M."/>
            <person name="Yang T."/>
            <person name="Ammiraju J.S.S."/>
            <person name="Engler F."/>
            <person name="Soderlund C."/>
            <person name="Wing R.A."/>
            <person name="Palmer L.E."/>
            <person name="de la Bastide M."/>
            <person name="Spiegel L."/>
            <person name="Nascimento L."/>
            <person name="Zutavern T."/>
            <person name="O'Shaughnessy A."/>
            <person name="Dike S."/>
            <person name="Dedhia N."/>
            <person name="Preston R."/>
            <person name="Balija V."/>
            <person name="McCombie W.R."/>
            <person name="Chow T."/>
            <person name="Chen H."/>
            <person name="Chung M."/>
            <person name="Chen C."/>
            <person name="Shaw J."/>
            <person name="Wu H."/>
            <person name="Hsiao K."/>
            <person name="Chao Y."/>
            <person name="Chu M."/>
            <person name="Cheng C."/>
            <person name="Hour A."/>
            <person name="Lee P."/>
            <person name="Lin S."/>
            <person name="Lin Y."/>
            <person name="Liou J."/>
            <person name="Liu S."/>
            <person name="Hsing Y."/>
            <person name="Raghuvanshi S."/>
            <person name="Mohanty A."/>
            <person name="Bharti A.K."/>
            <person name="Gaur A."/>
            <person name="Gupta V."/>
            <person name="Kumar D."/>
            <person name="Ravi V."/>
            <person name="Vij S."/>
            <person name="Kapur A."/>
            <person name="Khurana P."/>
            <person name="Khurana P."/>
            <person name="Khurana J.P."/>
            <person name="Tyagi A.K."/>
            <person name="Gaikwad K."/>
            <person name="Singh A."/>
            <person name="Dalal V."/>
            <person name="Srivastava S."/>
            <person name="Dixit A."/>
            <person name="Pal A.K."/>
            <person name="Ghazi I.A."/>
            <person name="Yadav M."/>
            <person name="Pandit A."/>
            <person name="Bhargava A."/>
            <person name="Sureshbabu K."/>
            <person name="Batra K."/>
            <person name="Sharma T.R."/>
            <person name="Mohapatra T."/>
            <person name="Singh N.K."/>
            <person name="Messing J."/>
            <person name="Nelson A.B."/>
            <person name="Fuks G."/>
            <person name="Kavchok S."/>
            <person name="Keizer G."/>
            <person name="Linton E."/>
            <person name="Llaca V."/>
            <person name="Song R."/>
            <person name="Tanyolac B."/>
            <person name="Young S."/>
            <person name="Ho-Il K."/>
            <person name="Hahn J.H."/>
            <person name="Sangsakoo G."/>
            <person name="Vanavichit A."/>
            <person name="de Mattos Luiz.A.T."/>
            <person name="Zimmer P.D."/>
            <person name="Malone G."/>
            <person name="Dellagostin O."/>
            <person name="de Oliveira A.C."/>
            <person name="Bevan M."/>
            <person name="Bancroft I."/>
            <person name="Minx P."/>
            <person name="Cordum H."/>
            <person name="Wilson R."/>
            <person name="Cheng Z."/>
            <person name="Jin W."/>
            <person name="Jiang J."/>
            <person name="Leong S.A."/>
            <person name="Iwama H."/>
            <person name="Gojobori T."/>
            <person name="Itoh T."/>
            <person name="Niimura Y."/>
            <person name="Fujii Y."/>
            <person name="Habara T."/>
            <person name="Sakai H."/>
            <person name="Sato Y."/>
            <person name="Wilson G."/>
            <person name="Kumar K."/>
            <person name="McCouch S."/>
            <person name="Juretic N."/>
            <person name="Hoen D."/>
            <person name="Wright S."/>
            <person name="Bruskiewich R."/>
            <person name="Bureau T."/>
            <person name="Miyao A."/>
            <person name="Hirochika H."/>
            <person name="Nishikawa T."/>
            <person name="Kadowaki K."/>
            <person name="Sugiura M."/>
            <person name="Burr B."/>
            <person name="Sasaki T."/>
        </authorList>
    </citation>
    <scope>NUCLEOTIDE SEQUENCE [LARGE SCALE GENOMIC DNA]</scope>
    <source>
        <strain evidence="2">cv. Nipponbare</strain>
    </source>
</reference>
<name>C7IXI6_ORYSJ</name>
<sequence length="140" mass="15239">AAAASKARKAMVEGGTKELKASRVDEKANSDMTTDGSSYPSLQYCIVFCEFYSLQYYAAVDFASRYAGCSWGYVVWKAVDGVAAIASENQEFRIATGSTSRQLLIVRSAVEQLCTCTALLPPTGKKGSGNRWAPRWQCLQ</sequence>
<feature type="non-terminal residue" evidence="1">
    <location>
        <position position="1"/>
    </location>
</feature>
<dbReference type="KEGG" id="dosa:Os01g0125500"/>
<protein>
    <submittedName>
        <fullName evidence="1">Os01g0125500 protein</fullName>
    </submittedName>
</protein>
<evidence type="ECO:0000313" key="1">
    <source>
        <dbReference type="EMBL" id="BAH90885.1"/>
    </source>
</evidence>